<dbReference type="EMBL" id="FUYR01000003">
    <property type="protein sequence ID" value="SKB83306.1"/>
    <property type="molecule type" value="Genomic_DNA"/>
</dbReference>
<organism evidence="4 5">
    <name type="scientific">Daejeonella lutea</name>
    <dbReference type="NCBI Taxonomy" id="572036"/>
    <lineage>
        <taxon>Bacteria</taxon>
        <taxon>Pseudomonadati</taxon>
        <taxon>Bacteroidota</taxon>
        <taxon>Sphingobacteriia</taxon>
        <taxon>Sphingobacteriales</taxon>
        <taxon>Sphingobacteriaceae</taxon>
        <taxon>Daejeonella</taxon>
    </lineage>
</organism>
<dbReference type="InterPro" id="IPR001610">
    <property type="entry name" value="PAC"/>
</dbReference>
<name>A0A1T5EHD0_9SPHI</name>
<dbReference type="PANTHER" id="PTHR44757">
    <property type="entry name" value="DIGUANYLATE CYCLASE DGCP"/>
    <property type="match status" value="1"/>
</dbReference>
<feature type="domain" description="PAS" evidence="2">
    <location>
        <begin position="219"/>
        <end position="265"/>
    </location>
</feature>
<keyword evidence="1" id="KW-0812">Transmembrane</keyword>
<dbReference type="GO" id="GO:0000155">
    <property type="term" value="F:phosphorelay sensor kinase activity"/>
    <property type="evidence" value="ECO:0007669"/>
    <property type="project" value="InterPro"/>
</dbReference>
<keyword evidence="1" id="KW-0472">Membrane</keyword>
<dbReference type="CDD" id="cd00130">
    <property type="entry name" value="PAS"/>
    <property type="match status" value="1"/>
</dbReference>
<gene>
    <name evidence="4" type="ORF">SAMN05661099_3011</name>
</gene>
<dbReference type="Gene3D" id="1.10.287.130">
    <property type="match status" value="1"/>
</dbReference>
<sequence>MRLRSLWIPIIFLLLGFFWALTSEPLVNFLYSNYTSVSESTIRTLNRLYFVIITGILLFYLIWRQQRKRERSDQQYRDLFFANPNPMGIYELESLQIIEVNNAAINKYGYTRSEFLNMSIMDIRSGEQETLVKSIDFVESQIADDQVWEHRLKSGELITVSVASHRLTFNGKKCNMVMITDITPIIRAKQQLETAYRVEKQLNKELDHNLKLIERSHEDSRKMGEVIDKVSNLIIIFGPDDTISWVNKAFIDFTGYSLEECVGKNPGKLLTGPATSPKTLATLIQALTIRKFVTTDIINYKKDGTPYWAELNISPIFDRNGEFEFFISIETVITDRMEKQERLDRQYQAFREIAWTNSHETRKPLATLLSVVDLMKHAVSEAERIEYTAIIEQCSLELDEIIRDSALKINNLEDEMNPASEKEVKIDT</sequence>
<dbReference type="InterPro" id="IPR000014">
    <property type="entry name" value="PAS"/>
</dbReference>
<keyword evidence="1" id="KW-1133">Transmembrane helix</keyword>
<evidence type="ECO:0000259" key="2">
    <source>
        <dbReference type="PROSITE" id="PS50112"/>
    </source>
</evidence>
<reference evidence="5" key="1">
    <citation type="submission" date="2017-02" db="EMBL/GenBank/DDBJ databases">
        <authorList>
            <person name="Varghese N."/>
            <person name="Submissions S."/>
        </authorList>
    </citation>
    <scope>NUCLEOTIDE SEQUENCE [LARGE SCALE GENOMIC DNA]</scope>
    <source>
        <strain evidence="5">DSM 22385</strain>
    </source>
</reference>
<dbReference type="InterPro" id="IPR000700">
    <property type="entry name" value="PAS-assoc_C"/>
</dbReference>
<feature type="transmembrane region" description="Helical" evidence="1">
    <location>
        <begin position="47"/>
        <end position="63"/>
    </location>
</feature>
<dbReference type="PANTHER" id="PTHR44757:SF2">
    <property type="entry name" value="BIOFILM ARCHITECTURE MAINTENANCE PROTEIN MBAA"/>
    <property type="match status" value="1"/>
</dbReference>
<proteinExistence type="predicted"/>
<keyword evidence="5" id="KW-1185">Reference proteome</keyword>
<dbReference type="SUPFAM" id="SSF47384">
    <property type="entry name" value="Homodimeric domain of signal transducing histidine kinase"/>
    <property type="match status" value="1"/>
</dbReference>
<evidence type="ECO:0000259" key="3">
    <source>
        <dbReference type="PROSITE" id="PS50113"/>
    </source>
</evidence>
<dbReference type="InterPro" id="IPR052155">
    <property type="entry name" value="Biofilm_reg_signaling"/>
</dbReference>
<evidence type="ECO:0000313" key="4">
    <source>
        <dbReference type="EMBL" id="SKB83306.1"/>
    </source>
</evidence>
<dbReference type="STRING" id="572036.SAMN05661099_3011"/>
<dbReference type="RefSeq" id="WP_079703519.1">
    <property type="nucleotide sequence ID" value="NZ_FUYR01000003.1"/>
</dbReference>
<dbReference type="Gene3D" id="3.30.450.20">
    <property type="entry name" value="PAS domain"/>
    <property type="match status" value="2"/>
</dbReference>
<dbReference type="Pfam" id="PF13426">
    <property type="entry name" value="PAS_9"/>
    <property type="match status" value="2"/>
</dbReference>
<dbReference type="SMART" id="SM00091">
    <property type="entry name" value="PAS"/>
    <property type="match status" value="2"/>
</dbReference>
<accession>A0A1T5EHD0</accession>
<evidence type="ECO:0000313" key="5">
    <source>
        <dbReference type="Proteomes" id="UP000189981"/>
    </source>
</evidence>
<dbReference type="SUPFAM" id="SSF55785">
    <property type="entry name" value="PYP-like sensor domain (PAS domain)"/>
    <property type="match status" value="2"/>
</dbReference>
<dbReference type="AlphaFoldDB" id="A0A1T5EHD0"/>
<dbReference type="NCBIfam" id="TIGR00229">
    <property type="entry name" value="sensory_box"/>
    <property type="match status" value="2"/>
</dbReference>
<dbReference type="Proteomes" id="UP000189981">
    <property type="component" value="Unassembled WGS sequence"/>
</dbReference>
<dbReference type="PROSITE" id="PS50112">
    <property type="entry name" value="PAS"/>
    <property type="match status" value="1"/>
</dbReference>
<dbReference type="InterPro" id="IPR036097">
    <property type="entry name" value="HisK_dim/P_sf"/>
</dbReference>
<protein>
    <submittedName>
        <fullName evidence="4">PAS domain S-box-containing protein</fullName>
    </submittedName>
</protein>
<dbReference type="SMART" id="SM00086">
    <property type="entry name" value="PAC"/>
    <property type="match status" value="1"/>
</dbReference>
<evidence type="ECO:0000256" key="1">
    <source>
        <dbReference type="SAM" id="Phobius"/>
    </source>
</evidence>
<dbReference type="OrthoDB" id="6231665at2"/>
<feature type="domain" description="PAC" evidence="3">
    <location>
        <begin position="291"/>
        <end position="345"/>
    </location>
</feature>
<dbReference type="InterPro" id="IPR035965">
    <property type="entry name" value="PAS-like_dom_sf"/>
</dbReference>
<dbReference type="PROSITE" id="PS50113">
    <property type="entry name" value="PAC"/>
    <property type="match status" value="1"/>
</dbReference>